<dbReference type="PANTHER" id="PTHR46124:SF2">
    <property type="entry name" value="D-AMINOACYL-TRNA DEACYLASE"/>
    <property type="match status" value="1"/>
</dbReference>
<comment type="caution">
    <text evidence="3">The sequence shown here is derived from an EMBL/GenBank/DDBJ whole genome shotgun (WGS) entry which is preliminary data.</text>
</comment>
<accession>A0ABQ5YE97</accession>
<evidence type="ECO:0000256" key="2">
    <source>
        <dbReference type="ARBA" id="ARBA00022801"/>
    </source>
</evidence>
<dbReference type="PANTHER" id="PTHR46124">
    <property type="entry name" value="D-AMINOACYL-TRNA DEACYLASE"/>
    <property type="match status" value="1"/>
</dbReference>
<dbReference type="Proteomes" id="UP001156706">
    <property type="component" value="Unassembled WGS sequence"/>
</dbReference>
<dbReference type="PIRSF" id="PIRSF005902">
    <property type="entry name" value="DNase_TatD"/>
    <property type="match status" value="1"/>
</dbReference>
<dbReference type="PROSITE" id="PS01091">
    <property type="entry name" value="TATD_3"/>
    <property type="match status" value="1"/>
</dbReference>
<dbReference type="PROSITE" id="PS01137">
    <property type="entry name" value="TATD_1"/>
    <property type="match status" value="1"/>
</dbReference>
<dbReference type="InterPro" id="IPR032466">
    <property type="entry name" value="Metal_Hydrolase"/>
</dbReference>
<dbReference type="EMBL" id="BSOG01000002">
    <property type="protein sequence ID" value="GLR13307.1"/>
    <property type="molecule type" value="Genomic_DNA"/>
</dbReference>
<evidence type="ECO:0000313" key="4">
    <source>
        <dbReference type="Proteomes" id="UP001156706"/>
    </source>
</evidence>
<dbReference type="CDD" id="cd01310">
    <property type="entry name" value="TatD_DNAse"/>
    <property type="match status" value="1"/>
</dbReference>
<dbReference type="Gene3D" id="3.20.20.140">
    <property type="entry name" value="Metal-dependent hydrolases"/>
    <property type="match status" value="1"/>
</dbReference>
<evidence type="ECO:0000313" key="3">
    <source>
        <dbReference type="EMBL" id="GLR13307.1"/>
    </source>
</evidence>
<protein>
    <submittedName>
        <fullName evidence="3">Uncharacterized protein</fullName>
    </submittedName>
</protein>
<dbReference type="RefSeq" id="WP_284196413.1">
    <property type="nucleotide sequence ID" value="NZ_BSOG01000002.1"/>
</dbReference>
<gene>
    <name evidence="3" type="ORF">GCM10007907_20970</name>
</gene>
<keyword evidence="2" id="KW-0378">Hydrolase</keyword>
<comment type="similarity">
    <text evidence="1">Belongs to the metallo-dependent hydrolases superfamily. TatD-type hydrolase family.</text>
</comment>
<dbReference type="Pfam" id="PF01026">
    <property type="entry name" value="TatD_DNase"/>
    <property type="match status" value="1"/>
</dbReference>
<dbReference type="InterPro" id="IPR001130">
    <property type="entry name" value="TatD-like"/>
</dbReference>
<dbReference type="SUPFAM" id="SSF51556">
    <property type="entry name" value="Metallo-dependent hydrolases"/>
    <property type="match status" value="1"/>
</dbReference>
<reference evidence="4" key="1">
    <citation type="journal article" date="2019" name="Int. J. Syst. Evol. Microbiol.">
        <title>The Global Catalogue of Microorganisms (GCM) 10K type strain sequencing project: providing services to taxonomists for standard genome sequencing and annotation.</title>
        <authorList>
            <consortium name="The Broad Institute Genomics Platform"/>
            <consortium name="The Broad Institute Genome Sequencing Center for Infectious Disease"/>
            <person name="Wu L."/>
            <person name="Ma J."/>
        </authorList>
    </citation>
    <scope>NUCLEOTIDE SEQUENCE [LARGE SCALE GENOMIC DNA]</scope>
    <source>
        <strain evidence="4">NBRC 110044</strain>
    </source>
</reference>
<dbReference type="InterPro" id="IPR018228">
    <property type="entry name" value="DNase_TatD-rel_CS"/>
</dbReference>
<organism evidence="3 4">
    <name type="scientific">Chitinimonas prasina</name>
    <dbReference type="NCBI Taxonomy" id="1434937"/>
    <lineage>
        <taxon>Bacteria</taxon>
        <taxon>Pseudomonadati</taxon>
        <taxon>Pseudomonadota</taxon>
        <taxon>Betaproteobacteria</taxon>
        <taxon>Neisseriales</taxon>
        <taxon>Chitinibacteraceae</taxon>
        <taxon>Chitinimonas</taxon>
    </lineage>
</organism>
<sequence length="258" mass="28355">MLDLIDTHCHLDAPEFDADRDAVVARARDGGVHTLVVPAISLDTIPATLAMRQRYGCPVALGFHPIYERSHRDAHLPALQALIEAERPVAVGEIGLDFFVPGLDANRQTELFAAQLKLARDFDLPVLLHIRKSQDQVLKQLRRFGIRRGIAHAFNGSPQQADAYIAQGMKLGFGGNLTFERALNIRRLATNLPLDSIVLETDAPDISPEWAYQQRNEPAYLPCIAGLLAELRGMDPASLAQATSKNARAVLDLPAMKD</sequence>
<keyword evidence="4" id="KW-1185">Reference proteome</keyword>
<proteinExistence type="inferred from homology"/>
<evidence type="ECO:0000256" key="1">
    <source>
        <dbReference type="ARBA" id="ARBA00009275"/>
    </source>
</evidence>
<name>A0ABQ5YE97_9NEIS</name>